<comment type="caution">
    <text evidence="4">The sequence shown here is derived from an EMBL/GenBank/DDBJ whole genome shotgun (WGS) entry which is preliminary data.</text>
</comment>
<evidence type="ECO:0000256" key="2">
    <source>
        <dbReference type="ARBA" id="ARBA00022786"/>
    </source>
</evidence>
<protein>
    <submittedName>
        <fullName evidence="4">Uncharacterized protein</fullName>
    </submittedName>
</protein>
<name>A0A6A3AY53_HIBSY</name>
<dbReference type="PANTHER" id="PTHR23315">
    <property type="entry name" value="U BOX DOMAIN-CONTAINING"/>
    <property type="match status" value="1"/>
</dbReference>
<evidence type="ECO:0000313" key="5">
    <source>
        <dbReference type="Proteomes" id="UP000436088"/>
    </source>
</evidence>
<keyword evidence="2" id="KW-0833">Ubl conjugation pathway</keyword>
<sequence>MTKHEMNELAEISSDGFGTSSTKESGISTWITEKQLQFSETKIQETVNGNHYYNRAYSSAFSGSGCDNECVMIWPLVPMPLWRYCTITFSIILGAIEPLLHVLKSGNGAKENSSATLFSLSVLEECKTRIGRSGAVKALARIVQAGTVKYLVDLMDPESGMVDKAIALLSNLSTISEAGLVIVRERGIPILVEVVESGSCRGKENTAFTLLQLCLNSSKFWHNNFSVTSAIKEKVPRGRARHDNCVLDSRLKIRLFLSSQIE</sequence>
<dbReference type="EMBL" id="VEPZ02000937">
    <property type="protein sequence ID" value="KAE8709376.1"/>
    <property type="molecule type" value="Genomic_DNA"/>
</dbReference>
<proteinExistence type="predicted"/>
<keyword evidence="5" id="KW-1185">Reference proteome</keyword>
<dbReference type="PROSITE" id="PS50176">
    <property type="entry name" value="ARM_REPEAT"/>
    <property type="match status" value="1"/>
</dbReference>
<evidence type="ECO:0000256" key="1">
    <source>
        <dbReference type="ARBA" id="ARBA00022737"/>
    </source>
</evidence>
<evidence type="ECO:0000256" key="3">
    <source>
        <dbReference type="PROSITE-ProRule" id="PRU00259"/>
    </source>
</evidence>
<dbReference type="SUPFAM" id="SSF48371">
    <property type="entry name" value="ARM repeat"/>
    <property type="match status" value="1"/>
</dbReference>
<gene>
    <name evidence="4" type="ORF">F3Y22_tig00110332pilonHSYRG01405</name>
</gene>
<dbReference type="InterPro" id="IPR011989">
    <property type="entry name" value="ARM-like"/>
</dbReference>
<organism evidence="4 5">
    <name type="scientific">Hibiscus syriacus</name>
    <name type="common">Rose of Sharon</name>
    <dbReference type="NCBI Taxonomy" id="106335"/>
    <lineage>
        <taxon>Eukaryota</taxon>
        <taxon>Viridiplantae</taxon>
        <taxon>Streptophyta</taxon>
        <taxon>Embryophyta</taxon>
        <taxon>Tracheophyta</taxon>
        <taxon>Spermatophyta</taxon>
        <taxon>Magnoliopsida</taxon>
        <taxon>eudicotyledons</taxon>
        <taxon>Gunneridae</taxon>
        <taxon>Pentapetalae</taxon>
        <taxon>rosids</taxon>
        <taxon>malvids</taxon>
        <taxon>Malvales</taxon>
        <taxon>Malvaceae</taxon>
        <taxon>Malvoideae</taxon>
        <taxon>Hibiscus</taxon>
    </lineage>
</organism>
<reference evidence="4" key="1">
    <citation type="submission" date="2019-09" db="EMBL/GenBank/DDBJ databases">
        <title>Draft genome information of white flower Hibiscus syriacus.</title>
        <authorList>
            <person name="Kim Y.-M."/>
        </authorList>
    </citation>
    <scope>NUCLEOTIDE SEQUENCE [LARGE SCALE GENOMIC DNA]</scope>
    <source>
        <strain evidence="4">YM2019G1</strain>
    </source>
</reference>
<evidence type="ECO:0000313" key="4">
    <source>
        <dbReference type="EMBL" id="KAE8709376.1"/>
    </source>
</evidence>
<keyword evidence="1" id="KW-0677">Repeat</keyword>
<dbReference type="Gene3D" id="1.25.10.10">
    <property type="entry name" value="Leucine-rich Repeat Variant"/>
    <property type="match status" value="1"/>
</dbReference>
<dbReference type="AlphaFoldDB" id="A0A6A3AY53"/>
<accession>A0A6A3AY53</accession>
<feature type="repeat" description="ARM" evidence="3">
    <location>
        <begin position="146"/>
        <end position="187"/>
    </location>
</feature>
<dbReference type="InterPro" id="IPR016024">
    <property type="entry name" value="ARM-type_fold"/>
</dbReference>
<dbReference type="Proteomes" id="UP000436088">
    <property type="component" value="Unassembled WGS sequence"/>
</dbReference>
<dbReference type="PANTHER" id="PTHR23315:SF278">
    <property type="entry name" value="U-BOX DOMAIN-CONTAINING PROTEIN 3"/>
    <property type="match status" value="1"/>
</dbReference>
<dbReference type="InterPro" id="IPR000225">
    <property type="entry name" value="Armadillo"/>
</dbReference>